<evidence type="ECO:0000259" key="1">
    <source>
        <dbReference type="PROSITE" id="PS50871"/>
    </source>
</evidence>
<keyword evidence="3" id="KW-1185">Reference proteome</keyword>
<proteinExistence type="predicted"/>
<evidence type="ECO:0000313" key="2">
    <source>
        <dbReference type="EMBL" id="KAH3695190.1"/>
    </source>
</evidence>
<dbReference type="Gene3D" id="2.60.120.40">
    <property type="match status" value="1"/>
</dbReference>
<evidence type="ECO:0000313" key="3">
    <source>
        <dbReference type="Proteomes" id="UP000828390"/>
    </source>
</evidence>
<comment type="caution">
    <text evidence="2">The sequence shown here is derived from an EMBL/GenBank/DDBJ whole genome shotgun (WGS) entry which is preliminary data.</text>
</comment>
<dbReference type="InterPro" id="IPR008983">
    <property type="entry name" value="Tumour_necrosis_fac-like_dom"/>
</dbReference>
<gene>
    <name evidence="2" type="ORF">DPMN_082646</name>
</gene>
<sequence>MVEGMCFRPTVIFNEGNAYDNNTGNFIAPVDGIYFFGFSITMGSATLTDKVLAAAGQQNADYLSCESTSTSVRLNRNDHV</sequence>
<dbReference type="AlphaFoldDB" id="A0A9D3YB76"/>
<organism evidence="2 3">
    <name type="scientific">Dreissena polymorpha</name>
    <name type="common">Zebra mussel</name>
    <name type="synonym">Mytilus polymorpha</name>
    <dbReference type="NCBI Taxonomy" id="45954"/>
    <lineage>
        <taxon>Eukaryota</taxon>
        <taxon>Metazoa</taxon>
        <taxon>Spiralia</taxon>
        <taxon>Lophotrochozoa</taxon>
        <taxon>Mollusca</taxon>
        <taxon>Bivalvia</taxon>
        <taxon>Autobranchia</taxon>
        <taxon>Heteroconchia</taxon>
        <taxon>Euheterodonta</taxon>
        <taxon>Imparidentia</taxon>
        <taxon>Neoheterodontei</taxon>
        <taxon>Myida</taxon>
        <taxon>Dreissenoidea</taxon>
        <taxon>Dreissenidae</taxon>
        <taxon>Dreissena</taxon>
    </lineage>
</organism>
<dbReference type="SUPFAM" id="SSF49842">
    <property type="entry name" value="TNF-like"/>
    <property type="match status" value="1"/>
</dbReference>
<reference evidence="2" key="2">
    <citation type="submission" date="2020-11" db="EMBL/GenBank/DDBJ databases">
        <authorList>
            <person name="McCartney M.A."/>
            <person name="Auch B."/>
            <person name="Kono T."/>
            <person name="Mallez S."/>
            <person name="Becker A."/>
            <person name="Gohl D.M."/>
            <person name="Silverstein K.A.T."/>
            <person name="Koren S."/>
            <person name="Bechman K.B."/>
            <person name="Herman A."/>
            <person name="Abrahante J.E."/>
            <person name="Garbe J."/>
        </authorList>
    </citation>
    <scope>NUCLEOTIDE SEQUENCE</scope>
    <source>
        <strain evidence="2">Duluth1</strain>
        <tissue evidence="2">Whole animal</tissue>
    </source>
</reference>
<name>A0A9D3YB76_DREPO</name>
<dbReference type="PROSITE" id="PS50871">
    <property type="entry name" value="C1Q"/>
    <property type="match status" value="1"/>
</dbReference>
<dbReference type="InterPro" id="IPR001073">
    <property type="entry name" value="C1q_dom"/>
</dbReference>
<dbReference type="EMBL" id="JAIWYP010000016">
    <property type="protein sequence ID" value="KAH3695190.1"/>
    <property type="molecule type" value="Genomic_DNA"/>
</dbReference>
<dbReference type="Pfam" id="PF00386">
    <property type="entry name" value="C1q"/>
    <property type="match status" value="1"/>
</dbReference>
<protein>
    <recommendedName>
        <fullName evidence="1">C1q domain-containing protein</fullName>
    </recommendedName>
</protein>
<accession>A0A9D3YB76</accession>
<feature type="domain" description="C1q" evidence="1">
    <location>
        <begin position="1"/>
        <end position="80"/>
    </location>
</feature>
<dbReference type="Proteomes" id="UP000828390">
    <property type="component" value="Unassembled WGS sequence"/>
</dbReference>
<reference evidence="2" key="1">
    <citation type="journal article" date="2019" name="bioRxiv">
        <title>The Genome of the Zebra Mussel, Dreissena polymorpha: A Resource for Invasive Species Research.</title>
        <authorList>
            <person name="McCartney M.A."/>
            <person name="Auch B."/>
            <person name="Kono T."/>
            <person name="Mallez S."/>
            <person name="Zhang Y."/>
            <person name="Obille A."/>
            <person name="Becker A."/>
            <person name="Abrahante J.E."/>
            <person name="Garbe J."/>
            <person name="Badalamenti J.P."/>
            <person name="Herman A."/>
            <person name="Mangelson H."/>
            <person name="Liachko I."/>
            <person name="Sullivan S."/>
            <person name="Sone E.D."/>
            <person name="Koren S."/>
            <person name="Silverstein K.A.T."/>
            <person name="Beckman K.B."/>
            <person name="Gohl D.M."/>
        </authorList>
    </citation>
    <scope>NUCLEOTIDE SEQUENCE</scope>
    <source>
        <strain evidence="2">Duluth1</strain>
        <tissue evidence="2">Whole animal</tissue>
    </source>
</reference>